<dbReference type="RefSeq" id="XP_018115188.1">
    <property type="nucleotide sequence ID" value="XM_018259699.2"/>
</dbReference>
<dbReference type="InterPro" id="IPR029048">
    <property type="entry name" value="HSP70_C_sf"/>
</dbReference>
<dbReference type="Gene3D" id="1.25.40.20">
    <property type="entry name" value="Ankyrin repeat-containing domain"/>
    <property type="match status" value="1"/>
</dbReference>
<evidence type="ECO:0000313" key="1">
    <source>
        <dbReference type="Proteomes" id="UP000186698"/>
    </source>
</evidence>
<evidence type="ECO:0000313" key="3">
    <source>
        <dbReference type="Xenbase" id="XB-GENE-5872118"/>
    </source>
</evidence>
<dbReference type="Proteomes" id="UP000186698">
    <property type="component" value="Chromosome 4S"/>
</dbReference>
<evidence type="ECO:0000313" key="2">
    <source>
        <dbReference type="RefSeq" id="XP_018115188.1"/>
    </source>
</evidence>
<dbReference type="PROSITE" id="PS50088">
    <property type="entry name" value="ANK_REPEAT"/>
    <property type="match status" value="2"/>
</dbReference>
<keyword evidence="1" id="KW-1185">Reference proteome</keyword>
<dbReference type="Bgee" id="496009">
    <property type="expression patterns" value="Expressed in testis and 17 other cell types or tissues"/>
</dbReference>
<dbReference type="PANTHER" id="PTHR22677:SF4">
    <property type="entry name" value="USHER SYNDROME TYPE-1G PROTEIN-LIKE PROTEIN"/>
    <property type="match status" value="1"/>
</dbReference>
<dbReference type="OrthoDB" id="194358at2759"/>
<dbReference type="InterPro" id="IPR039323">
    <property type="entry name" value="ANKRD_45/46/60"/>
</dbReference>
<organism evidence="1 2">
    <name type="scientific">Xenopus laevis</name>
    <name type="common">African clawed frog</name>
    <dbReference type="NCBI Taxonomy" id="8355"/>
    <lineage>
        <taxon>Eukaryota</taxon>
        <taxon>Metazoa</taxon>
        <taxon>Chordata</taxon>
        <taxon>Craniata</taxon>
        <taxon>Vertebrata</taxon>
        <taxon>Euteleostomi</taxon>
        <taxon>Amphibia</taxon>
        <taxon>Batrachia</taxon>
        <taxon>Anura</taxon>
        <taxon>Pipoidea</taxon>
        <taxon>Pipidae</taxon>
        <taxon>Xenopodinae</taxon>
        <taxon>Xenopus</taxon>
        <taxon>Xenopus</taxon>
    </lineage>
</organism>
<accession>A0A1L8GGB3</accession>
<dbReference type="STRING" id="8355.A0A1L8GGB3"/>
<dbReference type="Pfam" id="PF12796">
    <property type="entry name" value="Ank_2"/>
    <property type="match status" value="1"/>
</dbReference>
<dbReference type="OMA" id="NIVIQCA"/>
<proteinExistence type="predicted"/>
<dbReference type="SUPFAM" id="SSF100934">
    <property type="entry name" value="Heat shock protein 70kD (HSP70), C-terminal subdomain"/>
    <property type="match status" value="1"/>
</dbReference>
<protein>
    <submittedName>
        <fullName evidence="2">Ankyrin repeat domain 45 S homeolog isoform X1</fullName>
    </submittedName>
</protein>
<gene>
    <name evidence="2 3" type="primary">ankrd45.S</name>
    <name evidence="2" type="synonym">ankrd45</name>
</gene>
<dbReference type="InterPro" id="IPR036770">
    <property type="entry name" value="Ankyrin_rpt-contain_sf"/>
</dbReference>
<dbReference type="Gene3D" id="1.20.1270.10">
    <property type="match status" value="1"/>
</dbReference>
<dbReference type="AlphaFoldDB" id="A0A1L8GGB3"/>
<dbReference type="CTD" id="496009"/>
<dbReference type="Xenbase" id="XB-GENE-5872118">
    <property type="gene designation" value="ankrd45.S"/>
</dbReference>
<name>A0A1L8GGB3_XENLA</name>
<dbReference type="GeneID" id="496009"/>
<dbReference type="SUPFAM" id="SSF48403">
    <property type="entry name" value="Ankyrin repeat"/>
    <property type="match status" value="1"/>
</dbReference>
<dbReference type="AGR" id="Xenbase:XB-GENE-5872118"/>
<dbReference type="PANTHER" id="PTHR22677">
    <property type="entry name" value="ANKYRIN REPEAT DOMAIN-CONTAINING PROTEIN 60"/>
    <property type="match status" value="1"/>
</dbReference>
<dbReference type="InterPro" id="IPR002110">
    <property type="entry name" value="Ankyrin_rpt"/>
</dbReference>
<reference evidence="2" key="1">
    <citation type="submission" date="2025-08" db="UniProtKB">
        <authorList>
            <consortium name="RefSeq"/>
        </authorList>
    </citation>
    <scope>IDENTIFICATION</scope>
    <source>
        <strain evidence="2">J_2021</strain>
        <tissue evidence="2">Erythrocytes</tissue>
    </source>
</reference>
<dbReference type="PaxDb" id="8355-A0A1L8GGB3"/>
<sequence length="227" mass="25746">METLYAAPTVNPVLECALKDDLQALKMLFEDAPEPGKGRATDLLLKKDLMGRNVLFPACILGRCEIVKELIKYGANLNSRTSRGYSLLHCAAAWGQLDMLKTLIELDANVKACNFCNEKAYEIAVRYNKTECADFLAWAEAKLELKMYISFVQQSFTDLEKTQGKLNKEYKHQTMAACKYKNDWLEHTKNPTTHDFVEQKQQLEAIMQTILSKLNTTPDSGKYTSKS</sequence>
<dbReference type="SMART" id="SM00248">
    <property type="entry name" value="ANK"/>
    <property type="match status" value="2"/>
</dbReference>
<dbReference type="PROSITE" id="PS50297">
    <property type="entry name" value="ANK_REP_REGION"/>
    <property type="match status" value="1"/>
</dbReference>